<protein>
    <submittedName>
        <fullName evidence="2">MurR/RpiR family transcriptional regulator</fullName>
    </submittedName>
</protein>
<dbReference type="InterPro" id="IPR001347">
    <property type="entry name" value="SIS_dom"/>
</dbReference>
<dbReference type="Gene3D" id="1.10.10.10">
    <property type="entry name" value="Winged helix-like DNA-binding domain superfamily/Winged helix DNA-binding domain"/>
    <property type="match status" value="1"/>
</dbReference>
<evidence type="ECO:0000313" key="3">
    <source>
        <dbReference type="Proteomes" id="UP001339883"/>
    </source>
</evidence>
<dbReference type="PROSITE" id="PS51071">
    <property type="entry name" value="HTH_RPIR"/>
    <property type="match status" value="1"/>
</dbReference>
<dbReference type="Pfam" id="PF01380">
    <property type="entry name" value="SIS"/>
    <property type="match status" value="1"/>
</dbReference>
<dbReference type="Pfam" id="PF01418">
    <property type="entry name" value="HTH_6"/>
    <property type="match status" value="1"/>
</dbReference>
<dbReference type="Gene3D" id="3.40.50.10490">
    <property type="entry name" value="Glucose-6-phosphate isomerase like protein, domain 1"/>
    <property type="match status" value="1"/>
</dbReference>
<proteinExistence type="predicted"/>
<dbReference type="SUPFAM" id="SSF46689">
    <property type="entry name" value="Homeodomain-like"/>
    <property type="match status" value="1"/>
</dbReference>
<dbReference type="PANTHER" id="PTHR30514">
    <property type="entry name" value="GLUCOKINASE"/>
    <property type="match status" value="1"/>
</dbReference>
<dbReference type="EMBL" id="VTDN01000001">
    <property type="protein sequence ID" value="MEB5475566.1"/>
    <property type="molecule type" value="Genomic_DNA"/>
</dbReference>
<feature type="domain" description="HTH rpiR-type" evidence="1">
    <location>
        <begin position="2"/>
        <end position="78"/>
    </location>
</feature>
<reference evidence="2 3" key="1">
    <citation type="submission" date="2019-08" db="EMBL/GenBank/DDBJ databases">
        <title>Five species of Acinetobacter isolated from floral nectar and animal pollinators.</title>
        <authorList>
            <person name="Hendry T.A."/>
        </authorList>
    </citation>
    <scope>NUCLEOTIDE SEQUENCE [LARGE SCALE GENOMIC DNA]</scope>
    <source>
        <strain evidence="2 3">MD18.27</strain>
    </source>
</reference>
<name>A0ABU6DQ59_9GAMM</name>
<keyword evidence="3" id="KW-1185">Reference proteome</keyword>
<dbReference type="Proteomes" id="UP001339883">
    <property type="component" value="Unassembled WGS sequence"/>
</dbReference>
<dbReference type="InterPro" id="IPR047640">
    <property type="entry name" value="RpiR-like"/>
</dbReference>
<accession>A0ABU6DQ59</accession>
<dbReference type="InterPro" id="IPR009057">
    <property type="entry name" value="Homeodomain-like_sf"/>
</dbReference>
<organism evidence="2 3">
    <name type="scientific">Acinetobacter pollinis</name>
    <dbReference type="NCBI Taxonomy" id="2605270"/>
    <lineage>
        <taxon>Bacteria</taxon>
        <taxon>Pseudomonadati</taxon>
        <taxon>Pseudomonadota</taxon>
        <taxon>Gammaproteobacteria</taxon>
        <taxon>Moraxellales</taxon>
        <taxon>Moraxellaceae</taxon>
        <taxon>Acinetobacter</taxon>
    </lineage>
</organism>
<sequence length="277" mass="32247">MNSLEEQLKVAYFSLTPQEKKVADFILEHTYDLVTYNSAEIARLSQVSKATVSRLFKRLGYKNYKELREQTRHLRQQGVPIVESTDFLATDQLFLQHYEQEKQNLNLLIQQLRTSDFSAILNRLKTARKVAITGFRNSYAVALHLRQQLLQVRSDVSLYPYSGQTLSEEIVDLTQKDFFILFAFRRRPSHLRHILQYLKQHHVPVLLVSEESASVLIELSSWHIQIRLESISAFDSYATAMSFCNLLSNAFFHESYDDSKSRVQKISDAYMGLDELE</sequence>
<dbReference type="InterPro" id="IPR000281">
    <property type="entry name" value="HTH_RpiR"/>
</dbReference>
<dbReference type="InterPro" id="IPR046348">
    <property type="entry name" value="SIS_dom_sf"/>
</dbReference>
<evidence type="ECO:0000259" key="1">
    <source>
        <dbReference type="PROSITE" id="PS51071"/>
    </source>
</evidence>
<dbReference type="InterPro" id="IPR036388">
    <property type="entry name" value="WH-like_DNA-bd_sf"/>
</dbReference>
<comment type="caution">
    <text evidence="2">The sequence shown here is derived from an EMBL/GenBank/DDBJ whole genome shotgun (WGS) entry which is preliminary data.</text>
</comment>
<gene>
    <name evidence="2" type="ORF">I2F25_00615</name>
</gene>
<dbReference type="PANTHER" id="PTHR30514:SF18">
    <property type="entry name" value="RPIR-FAMILY TRANSCRIPTIONAL REGULATOR"/>
    <property type="match status" value="1"/>
</dbReference>
<evidence type="ECO:0000313" key="2">
    <source>
        <dbReference type="EMBL" id="MEB5475566.1"/>
    </source>
</evidence>
<dbReference type="SUPFAM" id="SSF53697">
    <property type="entry name" value="SIS domain"/>
    <property type="match status" value="1"/>
</dbReference>